<reference evidence="1" key="1">
    <citation type="submission" date="2019-12" db="EMBL/GenBank/DDBJ databases">
        <title>Whole genome sequencing of Haloarcula argentinensis strain pws5.</title>
        <authorList>
            <person name="Verma D.K."/>
            <person name="Gopal K."/>
            <person name="Prasad E.S."/>
        </authorList>
    </citation>
    <scope>NUCLEOTIDE SEQUENCE</scope>
    <source>
        <strain evidence="1">Pws5</strain>
    </source>
</reference>
<dbReference type="EMBL" id="WOWA01000007">
    <property type="protein sequence ID" value="NLV14337.1"/>
    <property type="molecule type" value="Genomic_DNA"/>
</dbReference>
<sequence>MNADQQTTPFDRLFVQDADDRPDEIVVDELTTMDADAFVAQLETLAEAADAITTMAEDLERLRKTGLSDEDARDLIYGRNSDLTKTDIEALVGAIDDVRAGTTGSYDPIERLLADVSDLSLSETRELMGELDRLQRRYGGDASE</sequence>
<organism evidence="1 2">
    <name type="scientific">Haloarcula argentinensis</name>
    <dbReference type="NCBI Taxonomy" id="43776"/>
    <lineage>
        <taxon>Archaea</taxon>
        <taxon>Methanobacteriati</taxon>
        <taxon>Methanobacteriota</taxon>
        <taxon>Stenosarchaea group</taxon>
        <taxon>Halobacteria</taxon>
        <taxon>Halobacteriales</taxon>
        <taxon>Haloarculaceae</taxon>
        <taxon>Haloarcula</taxon>
    </lineage>
</organism>
<evidence type="ECO:0000313" key="2">
    <source>
        <dbReference type="Proteomes" id="UP000641625"/>
    </source>
</evidence>
<name>A0A847UPA9_HALAR</name>
<dbReference type="Proteomes" id="UP000641625">
    <property type="component" value="Unassembled WGS sequence"/>
</dbReference>
<evidence type="ECO:0000313" key="1">
    <source>
        <dbReference type="EMBL" id="NLV14337.1"/>
    </source>
</evidence>
<dbReference type="AlphaFoldDB" id="A0A847UPA9"/>
<gene>
    <name evidence="1" type="ORF">GOC77_13805</name>
</gene>
<protein>
    <submittedName>
        <fullName evidence="1">Uncharacterized protein</fullName>
    </submittedName>
</protein>
<accession>A0A847UPA9</accession>
<comment type="caution">
    <text evidence="1">The sequence shown here is derived from an EMBL/GenBank/DDBJ whole genome shotgun (WGS) entry which is preliminary data.</text>
</comment>
<dbReference type="RefSeq" id="WP_170097765.1">
    <property type="nucleotide sequence ID" value="NZ_WOWA01000007.1"/>
</dbReference>
<proteinExistence type="predicted"/>